<feature type="region of interest" description="Disordered" evidence="1">
    <location>
        <begin position="380"/>
        <end position="440"/>
    </location>
</feature>
<protein>
    <recommendedName>
        <fullName evidence="2">Gfd2/YDR514C-like C-terminal domain-containing protein</fullName>
    </recommendedName>
</protein>
<dbReference type="Pfam" id="PF21762">
    <property type="entry name" value="DEDDh_C"/>
    <property type="match status" value="1"/>
</dbReference>
<proteinExistence type="predicted"/>
<feature type="compositionally biased region" description="Basic and acidic residues" evidence="1">
    <location>
        <begin position="420"/>
        <end position="430"/>
    </location>
</feature>
<dbReference type="AlphaFoldDB" id="A0AAV5A4H9"/>
<name>A0AAV5A4H9_9AGAM</name>
<dbReference type="SUPFAM" id="SSF53098">
    <property type="entry name" value="Ribonuclease H-like"/>
    <property type="match status" value="1"/>
</dbReference>
<accession>A0AAV5A4H9</accession>
<dbReference type="GO" id="GO:0005634">
    <property type="term" value="C:nucleus"/>
    <property type="evidence" value="ECO:0007669"/>
    <property type="project" value="TreeGrafter"/>
</dbReference>
<evidence type="ECO:0000313" key="4">
    <source>
        <dbReference type="Proteomes" id="UP001050691"/>
    </source>
</evidence>
<dbReference type="PANTHER" id="PTHR28083:SF1">
    <property type="entry name" value="GOOD FOR FULL DBP5 ACTIVITY PROTEIN 2"/>
    <property type="match status" value="1"/>
</dbReference>
<evidence type="ECO:0000259" key="2">
    <source>
        <dbReference type="Pfam" id="PF21762"/>
    </source>
</evidence>
<feature type="domain" description="Gfd2/YDR514C-like C-terminal" evidence="2">
    <location>
        <begin position="169"/>
        <end position="368"/>
    </location>
</feature>
<comment type="caution">
    <text evidence="3">The sequence shown here is derived from an EMBL/GenBank/DDBJ whole genome shotgun (WGS) entry which is preliminary data.</text>
</comment>
<dbReference type="InterPro" id="IPR048519">
    <property type="entry name" value="Gfd2/YDR514C-like_C"/>
</dbReference>
<dbReference type="InterPro" id="IPR012337">
    <property type="entry name" value="RNaseH-like_sf"/>
</dbReference>
<feature type="compositionally biased region" description="Acidic residues" evidence="1">
    <location>
        <begin position="431"/>
        <end position="440"/>
    </location>
</feature>
<dbReference type="EMBL" id="BPWL01000002">
    <property type="protein sequence ID" value="GJJ07558.1"/>
    <property type="molecule type" value="Genomic_DNA"/>
</dbReference>
<dbReference type="InterPro" id="IPR040151">
    <property type="entry name" value="Gfd2/YDR514C-like"/>
</dbReference>
<organism evidence="3 4">
    <name type="scientific">Clathrus columnatus</name>
    <dbReference type="NCBI Taxonomy" id="1419009"/>
    <lineage>
        <taxon>Eukaryota</taxon>
        <taxon>Fungi</taxon>
        <taxon>Dikarya</taxon>
        <taxon>Basidiomycota</taxon>
        <taxon>Agaricomycotina</taxon>
        <taxon>Agaricomycetes</taxon>
        <taxon>Phallomycetidae</taxon>
        <taxon>Phallales</taxon>
        <taxon>Clathraceae</taxon>
        <taxon>Clathrus</taxon>
    </lineage>
</organism>
<evidence type="ECO:0000313" key="3">
    <source>
        <dbReference type="EMBL" id="GJJ07558.1"/>
    </source>
</evidence>
<reference evidence="3" key="1">
    <citation type="submission" date="2021-10" db="EMBL/GenBank/DDBJ databases">
        <title>De novo Genome Assembly of Clathrus columnatus (Basidiomycota, Fungi) Using Illumina and Nanopore Sequence Data.</title>
        <authorList>
            <person name="Ogiso-Tanaka E."/>
            <person name="Itagaki H."/>
            <person name="Hosoya T."/>
            <person name="Hosaka K."/>
        </authorList>
    </citation>
    <scope>NUCLEOTIDE SEQUENCE</scope>
    <source>
        <strain evidence="3">MO-923</strain>
    </source>
</reference>
<sequence length="440" mass="50794">MVQIVVHGYYRYTDINFEWTKALENPSDRSALKGFISTDALVHPDHPLNVTDNLKEPEPGITFTIGTFESGESRLLYTSKQVEYIRYWLHATGYTEELIPLPGVDYLLTESSLKTTYPVTYKTGADIKNAIKDIQKNNKRLKGTDKTLLAYRDMFAQSRKYWQERNGTWLAIDIESWEMDHTVITEYGWCQVNWEGEQKRVEDGHFIIDEYKTYHNGQYVTDNREHYLFGESKMIKLKDLKQFIRDQITNALIKGPLYLVFHDHNQDIKQVFIFRYSDKQTNKSNTLPRYLNRLGAPIDDLEASLPNTSPSQGLYLVDTSSLFGALEGRTGETRGLERMCILLKVPDTQRFHNAGNDAHFTMLALESMASGEMLDQQRAARWPGQETTINPSGGKSDVVDWKPHQIDSDYDDMEGIFPPQKHDQMRKDPYASDESDAWVN</sequence>
<gene>
    <name evidence="3" type="ORF">Clacol_001760</name>
</gene>
<dbReference type="Proteomes" id="UP001050691">
    <property type="component" value="Unassembled WGS sequence"/>
</dbReference>
<evidence type="ECO:0000256" key="1">
    <source>
        <dbReference type="SAM" id="MobiDB-lite"/>
    </source>
</evidence>
<keyword evidence="4" id="KW-1185">Reference proteome</keyword>
<feature type="compositionally biased region" description="Basic and acidic residues" evidence="1">
    <location>
        <begin position="397"/>
        <end position="407"/>
    </location>
</feature>
<dbReference type="PANTHER" id="PTHR28083">
    <property type="entry name" value="GOOD FOR FULL DBP5 ACTIVITY PROTEIN 2"/>
    <property type="match status" value="1"/>
</dbReference>